<dbReference type="GO" id="GO:0034220">
    <property type="term" value="P:monoatomic ion transmembrane transport"/>
    <property type="evidence" value="ECO:0007669"/>
    <property type="project" value="InterPro"/>
</dbReference>
<dbReference type="InterPro" id="IPR023614">
    <property type="entry name" value="Porin_dom_sf"/>
</dbReference>
<evidence type="ECO:0000256" key="2">
    <source>
        <dbReference type="ARBA" id="ARBA00011233"/>
    </source>
</evidence>
<comment type="caution">
    <text evidence="13">The sequence shown here is derived from an EMBL/GenBank/DDBJ whole genome shotgun (WGS) entry which is preliminary data.</text>
</comment>
<dbReference type="GO" id="GO:0015288">
    <property type="term" value="F:porin activity"/>
    <property type="evidence" value="ECO:0007669"/>
    <property type="project" value="UniProtKB-KW"/>
</dbReference>
<evidence type="ECO:0000256" key="5">
    <source>
        <dbReference type="ARBA" id="ARBA00022692"/>
    </source>
</evidence>
<dbReference type="InterPro" id="IPR033900">
    <property type="entry name" value="Gram_neg_porin_domain"/>
</dbReference>
<evidence type="ECO:0000313" key="13">
    <source>
        <dbReference type="EMBL" id="MDI4510651.1"/>
    </source>
</evidence>
<evidence type="ECO:0000259" key="12">
    <source>
        <dbReference type="Pfam" id="PF13609"/>
    </source>
</evidence>
<dbReference type="EMBL" id="SSCJ01000010">
    <property type="protein sequence ID" value="MDI4510651.1"/>
    <property type="molecule type" value="Genomic_DNA"/>
</dbReference>
<name>A0AAW6TFA3_FAUOS</name>
<keyword evidence="5" id="KW-0812">Transmembrane</keyword>
<evidence type="ECO:0000256" key="9">
    <source>
        <dbReference type="ARBA" id="ARBA00023136"/>
    </source>
</evidence>
<evidence type="ECO:0000256" key="6">
    <source>
        <dbReference type="ARBA" id="ARBA00022729"/>
    </source>
</evidence>
<comment type="subunit">
    <text evidence="2">Homotrimer.</text>
</comment>
<reference evidence="13" key="1">
    <citation type="submission" date="2019-04" db="EMBL/GenBank/DDBJ databases">
        <title>Moraxella osloensis CCUG 73412, isolated from corneal scrapings as causative agent of keratitis.</title>
        <authorList>
            <person name="Connolly G."/>
            <person name="Jaen-Luchoro D."/>
            <person name="Pinyeiro-Iglesias B."/>
            <person name="Curry A."/>
            <person name="Knowles S."/>
            <person name="Moore E.R.B."/>
        </authorList>
    </citation>
    <scope>NUCLEOTIDE SEQUENCE</scope>
    <source>
        <strain evidence="13">CCUG 73412</strain>
    </source>
</reference>
<gene>
    <name evidence="13" type="ORF">E6P75_10620</name>
</gene>
<keyword evidence="3" id="KW-0813">Transport</keyword>
<dbReference type="CDD" id="cd00342">
    <property type="entry name" value="gram_neg_porins"/>
    <property type="match status" value="1"/>
</dbReference>
<evidence type="ECO:0000256" key="4">
    <source>
        <dbReference type="ARBA" id="ARBA00022452"/>
    </source>
</evidence>
<evidence type="ECO:0000256" key="11">
    <source>
        <dbReference type="SAM" id="SignalP"/>
    </source>
</evidence>
<dbReference type="SUPFAM" id="SSF56935">
    <property type="entry name" value="Porins"/>
    <property type="match status" value="1"/>
</dbReference>
<dbReference type="Gene3D" id="2.40.160.10">
    <property type="entry name" value="Porin"/>
    <property type="match status" value="1"/>
</dbReference>
<evidence type="ECO:0000256" key="10">
    <source>
        <dbReference type="ARBA" id="ARBA00023237"/>
    </source>
</evidence>
<keyword evidence="6 11" id="KW-0732">Signal</keyword>
<dbReference type="AlphaFoldDB" id="A0AAW6TFA3"/>
<dbReference type="InterPro" id="IPR002299">
    <property type="entry name" value="Porin_Neis"/>
</dbReference>
<accession>A0AAW6TFA3</accession>
<keyword evidence="9" id="KW-0472">Membrane</keyword>
<proteinExistence type="predicted"/>
<evidence type="ECO:0000256" key="8">
    <source>
        <dbReference type="ARBA" id="ARBA00023114"/>
    </source>
</evidence>
<dbReference type="GO" id="GO:0046930">
    <property type="term" value="C:pore complex"/>
    <property type="evidence" value="ECO:0007669"/>
    <property type="project" value="UniProtKB-KW"/>
</dbReference>
<keyword evidence="8" id="KW-0626">Porin</keyword>
<protein>
    <submittedName>
        <fullName evidence="13">Porin</fullName>
    </submittedName>
</protein>
<feature type="domain" description="Porin" evidence="12">
    <location>
        <begin position="9"/>
        <end position="355"/>
    </location>
</feature>
<dbReference type="PRINTS" id="PR00182">
    <property type="entry name" value="ECOLNEIPORIN"/>
</dbReference>
<keyword evidence="10" id="KW-0998">Cell outer membrane</keyword>
<dbReference type="InterPro" id="IPR050298">
    <property type="entry name" value="Gram-neg_bact_OMP"/>
</dbReference>
<evidence type="ECO:0000256" key="1">
    <source>
        <dbReference type="ARBA" id="ARBA00004571"/>
    </source>
</evidence>
<comment type="subcellular location">
    <subcellularLocation>
        <location evidence="1">Cell outer membrane</location>
        <topology evidence="1">Multi-pass membrane protein</topology>
    </subcellularLocation>
</comment>
<dbReference type="PANTHER" id="PTHR34501:SF9">
    <property type="entry name" value="MAJOR OUTER MEMBRANE PROTEIN P.IA"/>
    <property type="match status" value="1"/>
</dbReference>
<evidence type="ECO:0000256" key="3">
    <source>
        <dbReference type="ARBA" id="ARBA00022448"/>
    </source>
</evidence>
<dbReference type="InterPro" id="IPR001702">
    <property type="entry name" value="Porin_Gram-ve"/>
</dbReference>
<dbReference type="PRINTS" id="PR00184">
    <property type="entry name" value="NEISSPPORIN"/>
</dbReference>
<feature type="chain" id="PRO_5043341804" evidence="11">
    <location>
        <begin position="21"/>
        <end position="370"/>
    </location>
</feature>
<evidence type="ECO:0000256" key="7">
    <source>
        <dbReference type="ARBA" id="ARBA00023065"/>
    </source>
</evidence>
<keyword evidence="4" id="KW-1134">Transmembrane beta strand</keyword>
<keyword evidence="7" id="KW-0406">Ion transport</keyword>
<sequence length="370" mass="39993">MKKIALASAIALVSITAAHAAPTVYGKVLLTGEYTDVDDKTAKNDDTSSTKLVSNSSRIGFKGEDDLTDTTKLVYQLEYGIDVDADSNARKTNQQFYSRNTFIGLAHNTMGTLLAGRHDTPFKLTKGSVDVFNDYDNVALGKLMAGEQRVDNVIAYKSPTLVGMPVTFLGAVSLDECSKNDDDKCVATPAVAAVAPQAIYDVTGKNIIGYTKGTPAKPAVYRDKKNAYSAMVNYDQNGVYIGLGYDNSVYGKDTSGWRLAGSVDMGKMNMVDGLTLGALYQDYDFNTDDNEKSWLLSGKYKIGATPWAVKAQYIDTSNQNGVKDRDATEVALGAEYSFNKATKGHLYAAQIDTDNVSDRTIVGGGLEYKF</sequence>
<dbReference type="PANTHER" id="PTHR34501">
    <property type="entry name" value="PROTEIN YDDL-RELATED"/>
    <property type="match status" value="1"/>
</dbReference>
<organism evidence="13">
    <name type="scientific">Faucicola osloensis</name>
    <name type="common">Moraxella osloensis</name>
    <dbReference type="NCBI Taxonomy" id="34062"/>
    <lineage>
        <taxon>Bacteria</taxon>
        <taxon>Pseudomonadati</taxon>
        <taxon>Pseudomonadota</taxon>
        <taxon>Gammaproteobacteria</taxon>
        <taxon>Moraxellales</taxon>
        <taxon>Moraxellaceae</taxon>
        <taxon>Faucicola</taxon>
    </lineage>
</organism>
<dbReference type="Pfam" id="PF13609">
    <property type="entry name" value="Porin_4"/>
    <property type="match status" value="1"/>
</dbReference>
<dbReference type="GO" id="GO:0009279">
    <property type="term" value="C:cell outer membrane"/>
    <property type="evidence" value="ECO:0007669"/>
    <property type="project" value="UniProtKB-SubCell"/>
</dbReference>
<feature type="signal peptide" evidence="11">
    <location>
        <begin position="1"/>
        <end position="20"/>
    </location>
</feature>